<proteinExistence type="predicted"/>
<sequence>MSRGPDAATLLERALCRAAKADGCPMQTLDSGWRRWASATFTGARHWFEITLADTKQTRDWLAALPETNLPLSGHLVADLTVKSAAEQADGLVVRLEALTVEER</sequence>
<comment type="caution">
    <text evidence="1">The sequence shown here is derived from an EMBL/GenBank/DDBJ whole genome shotgun (WGS) entry which is preliminary data.</text>
</comment>
<protein>
    <submittedName>
        <fullName evidence="1">Uncharacterized protein</fullName>
    </submittedName>
</protein>
<dbReference type="RefSeq" id="WP_184004323.1">
    <property type="nucleotide sequence ID" value="NZ_BAABIF010000001.1"/>
</dbReference>
<reference evidence="1 2" key="1">
    <citation type="submission" date="2020-08" db="EMBL/GenBank/DDBJ databases">
        <title>Genomic Encyclopedia of Type Strains, Phase IV (KMG-IV): sequencing the most valuable type-strain genomes for metagenomic binning, comparative biology and taxonomic classification.</title>
        <authorList>
            <person name="Goeker M."/>
        </authorList>
    </citation>
    <scope>NUCLEOTIDE SEQUENCE [LARGE SCALE GENOMIC DNA]</scope>
    <source>
        <strain evidence="1 2">DSM 27203</strain>
    </source>
</reference>
<organism evidence="1 2">
    <name type="scientific">Stakelama sediminis</name>
    <dbReference type="NCBI Taxonomy" id="463200"/>
    <lineage>
        <taxon>Bacteria</taxon>
        <taxon>Pseudomonadati</taxon>
        <taxon>Pseudomonadota</taxon>
        <taxon>Alphaproteobacteria</taxon>
        <taxon>Sphingomonadales</taxon>
        <taxon>Sphingomonadaceae</taxon>
        <taxon>Stakelama</taxon>
    </lineage>
</organism>
<dbReference type="EMBL" id="JACIJI010000004">
    <property type="protein sequence ID" value="MBB5719523.1"/>
    <property type="molecule type" value="Genomic_DNA"/>
</dbReference>
<accession>A0A840Z0U6</accession>
<keyword evidence="2" id="KW-1185">Reference proteome</keyword>
<dbReference type="AlphaFoldDB" id="A0A840Z0U6"/>
<dbReference type="Proteomes" id="UP000554342">
    <property type="component" value="Unassembled WGS sequence"/>
</dbReference>
<evidence type="ECO:0000313" key="2">
    <source>
        <dbReference type="Proteomes" id="UP000554342"/>
    </source>
</evidence>
<evidence type="ECO:0000313" key="1">
    <source>
        <dbReference type="EMBL" id="MBB5719523.1"/>
    </source>
</evidence>
<gene>
    <name evidence="1" type="ORF">FHR23_002464</name>
</gene>
<name>A0A840Z0U6_9SPHN</name>